<feature type="region of interest" description="Disordered" evidence="8">
    <location>
        <begin position="692"/>
        <end position="711"/>
    </location>
</feature>
<dbReference type="InterPro" id="IPR051628">
    <property type="entry name" value="LUBAC_E3_Ligases"/>
</dbReference>
<evidence type="ECO:0000256" key="4">
    <source>
        <dbReference type="ARBA" id="ARBA00022737"/>
    </source>
</evidence>
<dbReference type="AlphaFoldDB" id="A0A4Y7PG64"/>
<dbReference type="PROSITE" id="PS51873">
    <property type="entry name" value="TRIAD"/>
    <property type="match status" value="1"/>
</dbReference>
<keyword evidence="4" id="KW-0677">Repeat</keyword>
<dbReference type="Pfam" id="PF26191">
    <property type="entry name" value="RING-HC_RBR_RNF216"/>
    <property type="match status" value="1"/>
</dbReference>
<feature type="region of interest" description="Disordered" evidence="8">
    <location>
        <begin position="29"/>
        <end position="57"/>
    </location>
</feature>
<evidence type="ECO:0000313" key="10">
    <source>
        <dbReference type="EMBL" id="TDL14424.1"/>
    </source>
</evidence>
<dbReference type="CDD" id="cd20339">
    <property type="entry name" value="BRcat_RBR_RNF216"/>
    <property type="match status" value="1"/>
</dbReference>
<evidence type="ECO:0000256" key="7">
    <source>
        <dbReference type="ARBA" id="ARBA00022833"/>
    </source>
</evidence>
<proteinExistence type="predicted"/>
<keyword evidence="7" id="KW-0862">Zinc</keyword>
<name>A0A4Y7PG64_9AGAM</name>
<comment type="pathway">
    <text evidence="1">Protein modification; protein ubiquitination.</text>
</comment>
<feature type="compositionally biased region" description="Low complexity" evidence="8">
    <location>
        <begin position="692"/>
        <end position="704"/>
    </location>
</feature>
<protein>
    <recommendedName>
        <fullName evidence="9">RING-type domain-containing protein</fullName>
    </recommendedName>
</protein>
<evidence type="ECO:0000313" key="11">
    <source>
        <dbReference type="Proteomes" id="UP000294933"/>
    </source>
</evidence>
<dbReference type="InterPro" id="IPR002867">
    <property type="entry name" value="IBR_dom"/>
</dbReference>
<dbReference type="InterPro" id="IPR047544">
    <property type="entry name" value="RING-HC_RBR_RNF216"/>
</dbReference>
<gene>
    <name evidence="10" type="ORF">BD410DRAFT_203972</name>
</gene>
<evidence type="ECO:0000259" key="9">
    <source>
        <dbReference type="PROSITE" id="PS51873"/>
    </source>
</evidence>
<evidence type="ECO:0000256" key="8">
    <source>
        <dbReference type="SAM" id="MobiDB-lite"/>
    </source>
</evidence>
<dbReference type="PANTHER" id="PTHR22770">
    <property type="entry name" value="UBIQUITIN CONJUGATING ENZYME 7 INTERACTING PROTEIN-RELATED"/>
    <property type="match status" value="1"/>
</dbReference>
<dbReference type="InterPro" id="IPR047545">
    <property type="entry name" value="BRcat_RBR_RNF216"/>
</dbReference>
<feature type="domain" description="RING-type" evidence="9">
    <location>
        <begin position="304"/>
        <end position="519"/>
    </location>
</feature>
<keyword evidence="6" id="KW-0833">Ubl conjugation pathway</keyword>
<accession>A0A4Y7PG64</accession>
<evidence type="ECO:0000256" key="3">
    <source>
        <dbReference type="ARBA" id="ARBA00022723"/>
    </source>
</evidence>
<evidence type="ECO:0000256" key="5">
    <source>
        <dbReference type="ARBA" id="ARBA00022771"/>
    </source>
</evidence>
<dbReference type="GO" id="GO:0016740">
    <property type="term" value="F:transferase activity"/>
    <property type="evidence" value="ECO:0007669"/>
    <property type="project" value="UniProtKB-KW"/>
</dbReference>
<dbReference type="PANTHER" id="PTHR22770:SF47">
    <property type="entry name" value="E3 UBIQUITIN-PROTEIN LIGASE RNF216"/>
    <property type="match status" value="1"/>
</dbReference>
<organism evidence="10 11">
    <name type="scientific">Rickenella mellea</name>
    <dbReference type="NCBI Taxonomy" id="50990"/>
    <lineage>
        <taxon>Eukaryota</taxon>
        <taxon>Fungi</taxon>
        <taxon>Dikarya</taxon>
        <taxon>Basidiomycota</taxon>
        <taxon>Agaricomycotina</taxon>
        <taxon>Agaricomycetes</taxon>
        <taxon>Hymenochaetales</taxon>
        <taxon>Rickenellaceae</taxon>
        <taxon>Rickenella</taxon>
    </lineage>
</organism>
<dbReference type="VEuPathDB" id="FungiDB:BD410DRAFT_203972"/>
<keyword evidence="2" id="KW-0808">Transferase</keyword>
<dbReference type="CDD" id="cd20353">
    <property type="entry name" value="Rcat_RBR_RNF216"/>
    <property type="match status" value="1"/>
</dbReference>
<dbReference type="InterPro" id="IPR047546">
    <property type="entry name" value="Rcat_RBR_RNF216"/>
</dbReference>
<dbReference type="Pfam" id="PF26200">
    <property type="entry name" value="Rcat_RNF216"/>
    <property type="match status" value="1"/>
</dbReference>
<dbReference type="GO" id="GO:0008270">
    <property type="term" value="F:zinc ion binding"/>
    <property type="evidence" value="ECO:0007669"/>
    <property type="project" value="UniProtKB-KW"/>
</dbReference>
<feature type="region of interest" description="Disordered" evidence="8">
    <location>
        <begin position="243"/>
        <end position="267"/>
    </location>
</feature>
<keyword evidence="5" id="KW-0863">Zinc-finger</keyword>
<dbReference type="InterPro" id="IPR044066">
    <property type="entry name" value="TRIAD_supradom"/>
</dbReference>
<dbReference type="SUPFAM" id="SSF57850">
    <property type="entry name" value="RING/U-box"/>
    <property type="match status" value="2"/>
</dbReference>
<dbReference type="Proteomes" id="UP000294933">
    <property type="component" value="Unassembled WGS sequence"/>
</dbReference>
<dbReference type="OrthoDB" id="10009520at2759"/>
<evidence type="ECO:0000256" key="6">
    <source>
        <dbReference type="ARBA" id="ARBA00022786"/>
    </source>
</evidence>
<reference evidence="10 11" key="1">
    <citation type="submission" date="2018-06" db="EMBL/GenBank/DDBJ databases">
        <title>A transcriptomic atlas of mushroom development highlights an independent origin of complex multicellularity.</title>
        <authorList>
            <consortium name="DOE Joint Genome Institute"/>
            <person name="Krizsan K."/>
            <person name="Almasi E."/>
            <person name="Merenyi Z."/>
            <person name="Sahu N."/>
            <person name="Viragh M."/>
            <person name="Koszo T."/>
            <person name="Mondo S."/>
            <person name="Kiss B."/>
            <person name="Balint B."/>
            <person name="Kues U."/>
            <person name="Barry K."/>
            <person name="Hegedus J.C."/>
            <person name="Henrissat B."/>
            <person name="Johnson J."/>
            <person name="Lipzen A."/>
            <person name="Ohm R."/>
            <person name="Nagy I."/>
            <person name="Pangilinan J."/>
            <person name="Yan J."/>
            <person name="Xiong Y."/>
            <person name="Grigoriev I.V."/>
            <person name="Hibbett D.S."/>
            <person name="Nagy L.G."/>
        </authorList>
    </citation>
    <scope>NUCLEOTIDE SEQUENCE [LARGE SCALE GENOMIC DNA]</scope>
    <source>
        <strain evidence="10 11">SZMC22713</strain>
    </source>
</reference>
<keyword evidence="3" id="KW-0479">Metal-binding</keyword>
<sequence>MGRSFSNDVIVLYDSDDEIALSRKRAKIVGPRPRAAQADIQPGSSRHPAGATKVNDAPLQRVAPAAASQEAKPRANTSKVFLDSTNVQDPQIDAAGLIPAEPPASKDPVDGFVATILEFVPDVDPCHARALVEKHKVAYGDEVVETVLHILLEDASYPKLVKNKLKRKLSSNALDVPEQSPAKKAQIDYGISQRQYNGGQHYVELAMNQLFMDFPYIPKPHVRAVFFRLNHLYAPTHLRLKEEQKQPTRPYKHKASPTRVSGKGKGHDEEFERERKWLLARVNGQASDSQLAEGSQTQLEESDDGIECGCCFTAYPFDKMVQCPDAHLFCMECMNSYVSNLLGQHDPNIRCMDQSGCKLLFSESELSRFLTSKLLALYHRVKQNKEVEAAGLDGLEECPFCEYKVVIDNPDEKLFRCENEECGAVTCRACKKADHLPKSCKEVEEDKTLDARHTVEEAMTKALMRNCPKCQKPFIKEMGCNKMTCPNCRTVSCYICRKIINGYDHFQTVRIPIPAKQFIYHNSAPLQTPVQNQGKCVLWDPVEQRHDQEVAAARQRAMEEYRREHPDINEKDLAVELPKAAVQPAAHMMPGMAAFGGPALNAHVHAHMMPLPPHMGMPGMPAPGIHYQVNLNLNGHPMMAFGHPQAAAAAAVLAQQRALALQQAQVAQARVAQLQAAREQRTRQARIQATQRVVPATRAAAPVRRNPRRKR</sequence>
<keyword evidence="11" id="KW-1185">Reference proteome</keyword>
<dbReference type="CDD" id="cd16630">
    <property type="entry name" value="RING-HC_RBR_RNF216"/>
    <property type="match status" value="1"/>
</dbReference>
<dbReference type="STRING" id="50990.A0A4Y7PG64"/>
<dbReference type="Gene3D" id="1.20.120.1750">
    <property type="match status" value="1"/>
</dbReference>
<evidence type="ECO:0000256" key="2">
    <source>
        <dbReference type="ARBA" id="ARBA00022679"/>
    </source>
</evidence>
<dbReference type="EMBL" id="ML170340">
    <property type="protein sequence ID" value="TDL14424.1"/>
    <property type="molecule type" value="Genomic_DNA"/>
</dbReference>
<evidence type="ECO:0000256" key="1">
    <source>
        <dbReference type="ARBA" id="ARBA00004906"/>
    </source>
</evidence>
<dbReference type="SMART" id="SM00647">
    <property type="entry name" value="IBR"/>
    <property type="match status" value="2"/>
</dbReference>